<comment type="caution">
    <text evidence="4">The sequence shown here is derived from an EMBL/GenBank/DDBJ whole genome shotgun (WGS) entry which is preliminary data.</text>
</comment>
<evidence type="ECO:0000259" key="3">
    <source>
        <dbReference type="PROSITE" id="PS01180"/>
    </source>
</evidence>
<evidence type="ECO:0000256" key="1">
    <source>
        <dbReference type="ARBA" id="ARBA00023157"/>
    </source>
</evidence>
<accession>A0A811U753</accession>
<evidence type="ECO:0000256" key="2">
    <source>
        <dbReference type="PROSITE-ProRule" id="PRU00059"/>
    </source>
</evidence>
<proteinExistence type="predicted"/>
<dbReference type="PANTHER" id="PTHR47537:SF2">
    <property type="entry name" value="CUBILIN"/>
    <property type="match status" value="1"/>
</dbReference>
<dbReference type="AlphaFoldDB" id="A0A811U753"/>
<dbReference type="Proteomes" id="UP000606786">
    <property type="component" value="Unassembled WGS sequence"/>
</dbReference>
<dbReference type="CDD" id="cd00041">
    <property type="entry name" value="CUB"/>
    <property type="match status" value="1"/>
</dbReference>
<dbReference type="SUPFAM" id="SSF49854">
    <property type="entry name" value="Spermadhesin, CUB domain"/>
    <property type="match status" value="1"/>
</dbReference>
<dbReference type="InterPro" id="IPR053207">
    <property type="entry name" value="Non-NMDA_GluR_Accessory"/>
</dbReference>
<sequence length="211" mass="24621">MSNGPKLLLQFIGRYPPTGSKINYYGFKAEYKFIKNFGISTGRQVDDNCTFMYNSTDRKSGWFGSPNFPGYYPQNIICHYYFYGEPEERVFIRFTFFDVEGIGTCEYLTASDYVEFSNFMSTDRKYGKYCGKRDKFEIQSDGRFFRVSFYSNDRFDKTGFRALYDFQGKSSQVENTSMQSYVSSSNIVLNSFFSHNVAIIFAINFFGKCHI</sequence>
<dbReference type="OrthoDB" id="6369184at2759"/>
<name>A0A811U753_CERCA</name>
<gene>
    <name evidence="4" type="ORF">CCAP1982_LOCUS3815</name>
</gene>
<organism evidence="4 5">
    <name type="scientific">Ceratitis capitata</name>
    <name type="common">Mediterranean fruit fly</name>
    <name type="synonym">Tephritis capitata</name>
    <dbReference type="NCBI Taxonomy" id="7213"/>
    <lineage>
        <taxon>Eukaryota</taxon>
        <taxon>Metazoa</taxon>
        <taxon>Ecdysozoa</taxon>
        <taxon>Arthropoda</taxon>
        <taxon>Hexapoda</taxon>
        <taxon>Insecta</taxon>
        <taxon>Pterygota</taxon>
        <taxon>Neoptera</taxon>
        <taxon>Endopterygota</taxon>
        <taxon>Diptera</taxon>
        <taxon>Brachycera</taxon>
        <taxon>Muscomorpha</taxon>
        <taxon>Tephritoidea</taxon>
        <taxon>Tephritidae</taxon>
        <taxon>Ceratitis</taxon>
        <taxon>Ceratitis</taxon>
    </lineage>
</organism>
<dbReference type="FunFam" id="2.60.120.290:FF:000058">
    <property type="entry name" value="CUB domaincontaining protein"/>
    <property type="match status" value="1"/>
</dbReference>
<keyword evidence="1" id="KW-1015">Disulfide bond</keyword>
<dbReference type="InterPro" id="IPR035914">
    <property type="entry name" value="Sperma_CUB_dom_sf"/>
</dbReference>
<dbReference type="Pfam" id="PF00431">
    <property type="entry name" value="CUB"/>
    <property type="match status" value="1"/>
</dbReference>
<dbReference type="Gene3D" id="2.60.120.290">
    <property type="entry name" value="Spermadhesin, CUB domain"/>
    <property type="match status" value="1"/>
</dbReference>
<dbReference type="EMBL" id="CAJHJT010000001">
    <property type="protein sequence ID" value="CAD6995092.1"/>
    <property type="molecule type" value="Genomic_DNA"/>
</dbReference>
<evidence type="ECO:0000313" key="4">
    <source>
        <dbReference type="EMBL" id="CAD6995092.1"/>
    </source>
</evidence>
<dbReference type="SMART" id="SM00042">
    <property type="entry name" value="CUB"/>
    <property type="match status" value="1"/>
</dbReference>
<comment type="caution">
    <text evidence="2">Lacks conserved residue(s) required for the propagation of feature annotation.</text>
</comment>
<dbReference type="PANTHER" id="PTHR47537">
    <property type="entry name" value="CUBILIN"/>
    <property type="match status" value="1"/>
</dbReference>
<dbReference type="PROSITE" id="PS01180">
    <property type="entry name" value="CUB"/>
    <property type="match status" value="1"/>
</dbReference>
<reference evidence="4" key="1">
    <citation type="submission" date="2020-11" db="EMBL/GenBank/DDBJ databases">
        <authorList>
            <person name="Whitehead M."/>
        </authorList>
    </citation>
    <scope>NUCLEOTIDE SEQUENCE</scope>
    <source>
        <strain evidence="4">EGII</strain>
    </source>
</reference>
<keyword evidence="5" id="KW-1185">Reference proteome</keyword>
<feature type="domain" description="CUB" evidence="3">
    <location>
        <begin position="49"/>
        <end position="167"/>
    </location>
</feature>
<evidence type="ECO:0000313" key="5">
    <source>
        <dbReference type="Proteomes" id="UP000606786"/>
    </source>
</evidence>
<dbReference type="GO" id="GO:0005886">
    <property type="term" value="C:plasma membrane"/>
    <property type="evidence" value="ECO:0007669"/>
    <property type="project" value="TreeGrafter"/>
</dbReference>
<dbReference type="InterPro" id="IPR000859">
    <property type="entry name" value="CUB_dom"/>
</dbReference>
<protein>
    <submittedName>
        <fullName evidence="4">(Mediterranean fruit fly) hypothetical protein</fullName>
    </submittedName>
</protein>